<accession>A0ABY8MJB1</accession>
<sequence>MLGFQFTKWFWSLWDHLLTIVLWNLMYLSAGGLFFFLLRALTIKESFLSTVHPALSGIALCILLFLSTILQHACALSNYSIAKFESSKWKDSLRRAFRKDSLLAALLLDFGIALLSLIFFFGWHFYSRKGDLLSLTALGLLFWMALLILLSFGFYFPILVREKFSVPKALRQSLLVCLDNLPLSLILGLTSCVLFLMSFLPPLMLFFGPMGLGLWYEVSIHILYYKYQYLETLSQEKSGTAKNKRRKVNIPWFNLLVEERERIGPRTLSNFIFPWKD</sequence>
<keyword evidence="1" id="KW-0812">Transmembrane</keyword>
<keyword evidence="1" id="KW-0472">Membrane</keyword>
<dbReference type="RefSeq" id="WP_326927475.1">
    <property type="nucleotide sequence ID" value="NZ_CP123443.1"/>
</dbReference>
<keyword evidence="1" id="KW-1133">Transmembrane helix</keyword>
<name>A0ABY8MJB1_9SPIO</name>
<reference evidence="2 3" key="1">
    <citation type="submission" date="2023-04" db="EMBL/GenBank/DDBJ databases">
        <title>Spirochaete genome identified in red abalone sample constitutes a novel genus.</title>
        <authorList>
            <person name="Sharma S.P."/>
            <person name="Purcell C.M."/>
            <person name="Hyde J.R."/>
            <person name="Severin A.J."/>
        </authorList>
    </citation>
    <scope>NUCLEOTIDE SEQUENCE [LARGE SCALE GENOMIC DNA]</scope>
    <source>
        <strain evidence="2 3">SP-2023</strain>
    </source>
</reference>
<feature type="transmembrane region" description="Helical" evidence="1">
    <location>
        <begin position="102"/>
        <end position="126"/>
    </location>
</feature>
<dbReference type="Proteomes" id="UP001228690">
    <property type="component" value="Chromosome"/>
</dbReference>
<dbReference type="EMBL" id="CP123443">
    <property type="protein sequence ID" value="WGK69293.1"/>
    <property type="molecule type" value="Genomic_DNA"/>
</dbReference>
<feature type="transmembrane region" description="Helical" evidence="1">
    <location>
        <begin position="132"/>
        <end position="160"/>
    </location>
</feature>
<evidence type="ECO:0000313" key="2">
    <source>
        <dbReference type="EMBL" id="WGK69293.1"/>
    </source>
</evidence>
<proteinExistence type="predicted"/>
<evidence type="ECO:0000256" key="1">
    <source>
        <dbReference type="SAM" id="Phobius"/>
    </source>
</evidence>
<evidence type="ECO:0000313" key="3">
    <source>
        <dbReference type="Proteomes" id="UP001228690"/>
    </source>
</evidence>
<feature type="transmembrane region" description="Helical" evidence="1">
    <location>
        <begin position="21"/>
        <end position="42"/>
    </location>
</feature>
<gene>
    <name evidence="2" type="ORF">P0082_00100</name>
</gene>
<organism evidence="2 3">
    <name type="scientific">Candidatus Haliotispira prima</name>
    <dbReference type="NCBI Taxonomy" id="3034016"/>
    <lineage>
        <taxon>Bacteria</taxon>
        <taxon>Pseudomonadati</taxon>
        <taxon>Spirochaetota</taxon>
        <taxon>Spirochaetia</taxon>
        <taxon>Spirochaetales</taxon>
        <taxon>Spirochaetaceae</taxon>
        <taxon>Candidatus Haliotispira</taxon>
    </lineage>
</organism>
<protein>
    <submittedName>
        <fullName evidence="2">Uncharacterized protein</fullName>
    </submittedName>
</protein>
<keyword evidence="3" id="KW-1185">Reference proteome</keyword>
<feature type="transmembrane region" description="Helical" evidence="1">
    <location>
        <begin position="54"/>
        <end position="81"/>
    </location>
</feature>
<feature type="transmembrane region" description="Helical" evidence="1">
    <location>
        <begin position="181"/>
        <end position="200"/>
    </location>
</feature>